<proteinExistence type="predicted"/>
<dbReference type="STRING" id="1116472.MGMO_9c00180"/>
<sequence>MLDDLLASFAQKHHIEGLTAPSLIALSEGRNEYSFNKAKRFLKFQRRINSELLKHRVITDNHYTEWFEHGEQNLAQIKAFIIQFSVFSNQFLIAQLHKMIHADTLESMRASKEILANEIGVRFKSTRHSGGGKNLGSTEGSVEGGTFHFGAGHFEWLYNLALKLGISFTEIGQPKHGTKPTLFFCDELIRLYGGDNYQASQAASYAVENWAAAGFWGQLIKGFHLFNERNGTDLPLGFFIWHDRLECQHAAHTQEELEELYFTLELDEDSFIRYGNEMLDGVAAFWDGLDEQRRKLAAVH</sequence>
<name>V5C5R5_9GAMM</name>
<dbReference type="InterPro" id="IPR016084">
    <property type="entry name" value="Haem_Oase-like_multi-hlx"/>
</dbReference>
<dbReference type="AlphaFoldDB" id="V5C5R5"/>
<dbReference type="eggNOG" id="COG5424">
    <property type="taxonomic scope" value="Bacteria"/>
</dbReference>
<dbReference type="OrthoDB" id="526368at2"/>
<evidence type="ECO:0000313" key="2">
    <source>
        <dbReference type="Proteomes" id="UP000017842"/>
    </source>
</evidence>
<dbReference type="Proteomes" id="UP000017842">
    <property type="component" value="Unassembled WGS sequence"/>
</dbReference>
<dbReference type="SUPFAM" id="SSF48613">
    <property type="entry name" value="Heme oxygenase-like"/>
    <property type="match status" value="1"/>
</dbReference>
<evidence type="ECO:0000313" key="1">
    <source>
        <dbReference type="EMBL" id="ESS73822.1"/>
    </source>
</evidence>
<comment type="caution">
    <text evidence="1">The sequence shown here is derived from an EMBL/GenBank/DDBJ whole genome shotgun (WGS) entry which is preliminary data.</text>
</comment>
<accession>V5C5R5</accession>
<reference evidence="1 2" key="1">
    <citation type="journal article" date="2013" name="Genome Announc.">
        <title>Draft Genome Sequence of the Methanotrophic Gammaproteobacterium Methyloglobulus morosus DSM 22980 Strain KoM1.</title>
        <authorList>
            <person name="Poehlein A."/>
            <person name="Deutzmann J.S."/>
            <person name="Daniel R."/>
            <person name="Simeonova D.D."/>
        </authorList>
    </citation>
    <scope>NUCLEOTIDE SEQUENCE [LARGE SCALE GENOMIC DNA]</scope>
    <source>
        <strain evidence="1 2">KoM1</strain>
    </source>
</reference>
<keyword evidence="2" id="KW-1185">Reference proteome</keyword>
<dbReference type="EMBL" id="AYLO01000009">
    <property type="protein sequence ID" value="ESS73822.1"/>
    <property type="molecule type" value="Genomic_DNA"/>
</dbReference>
<gene>
    <name evidence="1" type="ORF">MGMO_9c00180</name>
</gene>
<dbReference type="PATRIC" id="fig|1116472.3.peg.314"/>
<protein>
    <submittedName>
        <fullName evidence="1">Uncharacterized protein</fullName>
    </submittedName>
</protein>
<organism evidence="1 2">
    <name type="scientific">Methyloglobulus morosus KoM1</name>
    <dbReference type="NCBI Taxonomy" id="1116472"/>
    <lineage>
        <taxon>Bacteria</taxon>
        <taxon>Pseudomonadati</taxon>
        <taxon>Pseudomonadota</taxon>
        <taxon>Gammaproteobacteria</taxon>
        <taxon>Methylococcales</taxon>
        <taxon>Methylococcaceae</taxon>
        <taxon>Methyloglobulus</taxon>
    </lineage>
</organism>
<dbReference type="Gene3D" id="1.20.910.10">
    <property type="entry name" value="Heme oxygenase-like"/>
    <property type="match status" value="1"/>
</dbReference>